<name>A0ABS1DD61_9PROT</name>
<sequence>MCESTHYCETCRWQGSDPDSFAADERAQVALALQPGERMPSGKCPACAAPTYPAGVFAGQLDSSPASDVETPQVWGVSITRMSESYLLFLEHPKGHGCELMVELAGGRPQVSFTPWSEPDDFTEEEPLGIVKVGCDQLLFWSGRRNVSPVVCARPDVTRCNSAMTRQDWDALVDWNDLLPVQSLLTDRKAS</sequence>
<evidence type="ECO:0000313" key="1">
    <source>
        <dbReference type="EMBL" id="MBK1667340.1"/>
    </source>
</evidence>
<keyword evidence="2" id="KW-1185">Reference proteome</keyword>
<organism evidence="1 2">
    <name type="scientific">Rhodovibrio sodomensis</name>
    <dbReference type="NCBI Taxonomy" id="1088"/>
    <lineage>
        <taxon>Bacteria</taxon>
        <taxon>Pseudomonadati</taxon>
        <taxon>Pseudomonadota</taxon>
        <taxon>Alphaproteobacteria</taxon>
        <taxon>Rhodospirillales</taxon>
        <taxon>Rhodovibrionaceae</taxon>
        <taxon>Rhodovibrio</taxon>
    </lineage>
</organism>
<comment type="caution">
    <text evidence="1">The sequence shown here is derived from an EMBL/GenBank/DDBJ whole genome shotgun (WGS) entry which is preliminary data.</text>
</comment>
<gene>
    <name evidence="1" type="ORF">CKO28_04765</name>
</gene>
<accession>A0ABS1DD61</accession>
<dbReference type="EMBL" id="NRRL01000006">
    <property type="protein sequence ID" value="MBK1667340.1"/>
    <property type="molecule type" value="Genomic_DNA"/>
</dbReference>
<reference evidence="1 2" key="1">
    <citation type="journal article" date="2020" name="Microorganisms">
        <title>Osmotic Adaptation and Compatible Solute Biosynthesis of Phototrophic Bacteria as Revealed from Genome Analyses.</title>
        <authorList>
            <person name="Imhoff J.F."/>
            <person name="Rahn T."/>
            <person name="Kunzel S."/>
            <person name="Keller A."/>
            <person name="Neulinger S.C."/>
        </authorList>
    </citation>
    <scope>NUCLEOTIDE SEQUENCE [LARGE SCALE GENOMIC DNA]</scope>
    <source>
        <strain evidence="1 2">DSM 9895</strain>
    </source>
</reference>
<dbReference type="Proteomes" id="UP001296873">
    <property type="component" value="Unassembled WGS sequence"/>
</dbReference>
<proteinExistence type="predicted"/>
<evidence type="ECO:0000313" key="2">
    <source>
        <dbReference type="Proteomes" id="UP001296873"/>
    </source>
</evidence>
<protein>
    <submittedName>
        <fullName evidence="1">Uncharacterized protein</fullName>
    </submittedName>
</protein>
<dbReference type="RefSeq" id="WP_200339410.1">
    <property type="nucleotide sequence ID" value="NZ_NRRL01000006.1"/>
</dbReference>